<evidence type="ECO:0000256" key="1">
    <source>
        <dbReference type="SAM" id="MobiDB-lite"/>
    </source>
</evidence>
<dbReference type="Proteomes" id="UP000054988">
    <property type="component" value="Unassembled WGS sequence"/>
</dbReference>
<name>A0A0W0F4W0_MONRR</name>
<evidence type="ECO:0000313" key="3">
    <source>
        <dbReference type="EMBL" id="KTB31360.1"/>
    </source>
</evidence>
<dbReference type="InterPro" id="IPR011009">
    <property type="entry name" value="Kinase-like_dom_sf"/>
</dbReference>
<evidence type="ECO:0000313" key="4">
    <source>
        <dbReference type="Proteomes" id="UP000054988"/>
    </source>
</evidence>
<feature type="domain" description="Fungal-type protein kinase" evidence="2">
    <location>
        <begin position="388"/>
        <end position="507"/>
    </location>
</feature>
<accession>A0A0W0F4W0</accession>
<dbReference type="InterPro" id="IPR040976">
    <property type="entry name" value="Pkinase_fungal"/>
</dbReference>
<organism evidence="3 4">
    <name type="scientific">Moniliophthora roreri</name>
    <name type="common">Frosty pod rot fungus</name>
    <name type="synonym">Monilia roreri</name>
    <dbReference type="NCBI Taxonomy" id="221103"/>
    <lineage>
        <taxon>Eukaryota</taxon>
        <taxon>Fungi</taxon>
        <taxon>Dikarya</taxon>
        <taxon>Basidiomycota</taxon>
        <taxon>Agaricomycotina</taxon>
        <taxon>Agaricomycetes</taxon>
        <taxon>Agaricomycetidae</taxon>
        <taxon>Agaricales</taxon>
        <taxon>Marasmiineae</taxon>
        <taxon>Marasmiaceae</taxon>
        <taxon>Moniliophthora</taxon>
    </lineage>
</organism>
<reference evidence="3 4" key="1">
    <citation type="submission" date="2015-12" db="EMBL/GenBank/DDBJ databases">
        <title>Draft genome sequence of Moniliophthora roreri, the causal agent of frosty pod rot of cacao.</title>
        <authorList>
            <person name="Aime M.C."/>
            <person name="Diaz-Valderrama J.R."/>
            <person name="Kijpornyongpan T."/>
            <person name="Phillips-Mora W."/>
        </authorList>
    </citation>
    <scope>NUCLEOTIDE SEQUENCE [LARGE SCALE GENOMIC DNA]</scope>
    <source>
        <strain evidence="3 4">MCA 2952</strain>
    </source>
</reference>
<dbReference type="InterPro" id="IPR008266">
    <property type="entry name" value="Tyr_kinase_AS"/>
</dbReference>
<dbReference type="eggNOG" id="ENOG502SIZI">
    <property type="taxonomic scope" value="Eukaryota"/>
</dbReference>
<sequence length="675" mass="77313">MSVTLLSESRHNDHISPYLDDPDADDIRALHAELQSRGHWFGPVSPFEFLDRFLPENPRAPRQPKFLRRKWSQIREGVASREDLCTKFTELLAPYSPNFDVKFTSEAYDDINCANQTGLIRVDVSVFPKNAQLEQAFDISQLETFIEFEFHDINNGFNDNVSETDAFEGGSDYTRVHLGIVAGAMLATQFRTHVFCVEVVGDHARLIRFDREGAVATSAFRYAERTHLVDFLWRFNHSSPETRGHDPTVSIPSAAESSFVNRAKEILLLKPWEKVRKFSVYDEESKKTVVFYGGAKPSSASVHPFGRSTRGFLVIDVEGNIVYLKDTWRIDAEGMSREGDIYAQLHRKNVPHILHVVAHGDVPQQKTVAKSYFPYLFEDEEPSPPYQHYYIAFREVGRPLTNFVTTYELVNAVKDAIKAHQVAYDEARILHRDISAGNILISADGKSGFLIDWEFSTPVRDRETPLEHERTGTWQFMSANLLLGKGPYCHTRIDDLESFFHVICWMVLRYGPHKLSPQLVNQRLGVAYDSAWACQEKTYGGDFKEWCFKARGLRHQTMVSSGCLNDLLVDFEDFVAVRYEYPSSNADRLEHDSITAGADDDEAGSYDHNMARLEDWNWIYERFCKATEDPTQLADVRVDRTKAVEHPSPRHLPVCKKRPTSSSFSQPTPRRIRTY</sequence>
<dbReference type="SUPFAM" id="SSF56112">
    <property type="entry name" value="Protein kinase-like (PK-like)"/>
    <property type="match status" value="1"/>
</dbReference>
<dbReference type="GO" id="GO:0004672">
    <property type="term" value="F:protein kinase activity"/>
    <property type="evidence" value="ECO:0007669"/>
    <property type="project" value="InterPro"/>
</dbReference>
<dbReference type="PROSITE" id="PS00109">
    <property type="entry name" value="PROTEIN_KINASE_TYR"/>
    <property type="match status" value="1"/>
</dbReference>
<dbReference type="PANTHER" id="PTHR38248">
    <property type="entry name" value="FUNK1 6"/>
    <property type="match status" value="1"/>
</dbReference>
<dbReference type="PANTHER" id="PTHR38248:SF2">
    <property type="entry name" value="FUNK1 11"/>
    <property type="match status" value="1"/>
</dbReference>
<dbReference type="Pfam" id="PF17667">
    <property type="entry name" value="Pkinase_fungal"/>
    <property type="match status" value="2"/>
</dbReference>
<feature type="domain" description="Fungal-type protein kinase" evidence="2">
    <location>
        <begin position="180"/>
        <end position="367"/>
    </location>
</feature>
<protein>
    <recommendedName>
        <fullName evidence="2">Fungal-type protein kinase domain-containing protein</fullName>
    </recommendedName>
</protein>
<dbReference type="EMBL" id="LATX01002331">
    <property type="protein sequence ID" value="KTB31360.1"/>
    <property type="molecule type" value="Genomic_DNA"/>
</dbReference>
<proteinExistence type="predicted"/>
<gene>
    <name evidence="3" type="ORF">WG66_16071</name>
</gene>
<comment type="caution">
    <text evidence="3">The sequence shown here is derived from an EMBL/GenBank/DDBJ whole genome shotgun (WGS) entry which is preliminary data.</text>
</comment>
<dbReference type="Gene3D" id="1.10.510.10">
    <property type="entry name" value="Transferase(Phosphotransferase) domain 1"/>
    <property type="match status" value="1"/>
</dbReference>
<feature type="region of interest" description="Disordered" evidence="1">
    <location>
        <begin position="642"/>
        <end position="675"/>
    </location>
</feature>
<evidence type="ECO:0000259" key="2">
    <source>
        <dbReference type="Pfam" id="PF17667"/>
    </source>
</evidence>
<dbReference type="AlphaFoldDB" id="A0A0W0F4W0"/>